<accession>A0A6N2K3G0</accession>
<gene>
    <name evidence="1" type="ORF">SVIM_LOCUS24459</name>
</gene>
<sequence length="65" mass="7212">MFIVPIAGKALMPAVGQFICGSYSMKQTAFGNVCHHNFEDSRLSESIQPQDQRKALMLAIWAVDL</sequence>
<proteinExistence type="predicted"/>
<dbReference type="AlphaFoldDB" id="A0A6N2K3G0"/>
<name>A0A6N2K3G0_SALVM</name>
<reference evidence="1" key="1">
    <citation type="submission" date="2019-03" db="EMBL/GenBank/DDBJ databases">
        <authorList>
            <person name="Mank J."/>
            <person name="Almeida P."/>
        </authorList>
    </citation>
    <scope>NUCLEOTIDE SEQUENCE</scope>
    <source>
        <strain evidence="1">78183</strain>
    </source>
</reference>
<dbReference type="EMBL" id="CAADRP010000069">
    <property type="protein sequence ID" value="VFU22408.1"/>
    <property type="molecule type" value="Genomic_DNA"/>
</dbReference>
<organism evidence="1">
    <name type="scientific">Salix viminalis</name>
    <name type="common">Common osier</name>
    <name type="synonym">Basket willow</name>
    <dbReference type="NCBI Taxonomy" id="40686"/>
    <lineage>
        <taxon>Eukaryota</taxon>
        <taxon>Viridiplantae</taxon>
        <taxon>Streptophyta</taxon>
        <taxon>Embryophyta</taxon>
        <taxon>Tracheophyta</taxon>
        <taxon>Spermatophyta</taxon>
        <taxon>Magnoliopsida</taxon>
        <taxon>eudicotyledons</taxon>
        <taxon>Gunneridae</taxon>
        <taxon>Pentapetalae</taxon>
        <taxon>rosids</taxon>
        <taxon>fabids</taxon>
        <taxon>Malpighiales</taxon>
        <taxon>Salicaceae</taxon>
        <taxon>Saliceae</taxon>
        <taxon>Salix</taxon>
    </lineage>
</organism>
<evidence type="ECO:0000313" key="1">
    <source>
        <dbReference type="EMBL" id="VFU22408.1"/>
    </source>
</evidence>
<protein>
    <submittedName>
        <fullName evidence="1">Uncharacterized protein</fullName>
    </submittedName>
</protein>